<dbReference type="Proteomes" id="UP000515934">
    <property type="component" value="Chromosome"/>
</dbReference>
<dbReference type="KEGG" id="ldn:H9L06_01415"/>
<name>A0A7G9S5E0_9MICO</name>
<organism evidence="3 4">
    <name type="scientific">Leucobacter denitrificans</name>
    <dbReference type="NCBI Taxonomy" id="683042"/>
    <lineage>
        <taxon>Bacteria</taxon>
        <taxon>Bacillati</taxon>
        <taxon>Actinomycetota</taxon>
        <taxon>Actinomycetes</taxon>
        <taxon>Micrococcales</taxon>
        <taxon>Microbacteriaceae</taxon>
        <taxon>Leucobacter</taxon>
    </lineage>
</organism>
<dbReference type="RefSeq" id="WP_187555533.1">
    <property type="nucleotide sequence ID" value="NZ_CP060716.1"/>
</dbReference>
<dbReference type="AlphaFoldDB" id="A0A7G9S5E0"/>
<feature type="region of interest" description="Disordered" evidence="1">
    <location>
        <begin position="1"/>
        <end position="24"/>
    </location>
</feature>
<keyword evidence="2" id="KW-0812">Transmembrane</keyword>
<evidence type="ECO:0000256" key="2">
    <source>
        <dbReference type="SAM" id="Phobius"/>
    </source>
</evidence>
<keyword evidence="2" id="KW-1133">Transmembrane helix</keyword>
<proteinExistence type="predicted"/>
<evidence type="ECO:0000313" key="4">
    <source>
        <dbReference type="Proteomes" id="UP000515934"/>
    </source>
</evidence>
<gene>
    <name evidence="3" type="ORF">H9L06_01415</name>
</gene>
<keyword evidence="2" id="KW-0472">Membrane</keyword>
<feature type="transmembrane region" description="Helical" evidence="2">
    <location>
        <begin position="40"/>
        <end position="61"/>
    </location>
</feature>
<dbReference type="EMBL" id="CP060716">
    <property type="protein sequence ID" value="QNN63065.1"/>
    <property type="molecule type" value="Genomic_DNA"/>
</dbReference>
<accession>A0A7G9S5E0</accession>
<reference evidence="3 4" key="1">
    <citation type="submission" date="2020-08" db="EMBL/GenBank/DDBJ databases">
        <title>Genome sequence of Leucobacter denitrificans KACC 14055T.</title>
        <authorList>
            <person name="Hyun D.-W."/>
            <person name="Bae J.-W."/>
        </authorList>
    </citation>
    <scope>NUCLEOTIDE SEQUENCE [LARGE SCALE GENOMIC DNA]</scope>
    <source>
        <strain evidence="3 4">KACC 14055</strain>
    </source>
</reference>
<evidence type="ECO:0000256" key="1">
    <source>
        <dbReference type="SAM" id="MobiDB-lite"/>
    </source>
</evidence>
<protein>
    <submittedName>
        <fullName evidence="3">Uncharacterized protein</fullName>
    </submittedName>
</protein>
<sequence length="237" mass="26395">MSDGTAMPTDEALEPNEALNTEPANRAAPGRIGWWRRNRLWLALLLPLLALALIASSFRLFTLYLPWQWSAPIVAGASEGTLTQRYLELDGVKWDREVTVRLISLEPRETTDDFVAVKGAMLWAVNLEFEASPDQFLDACEVGLGDAEGNRYDFRSGIESANADDLYLAPVVLRCVPEDAPGPTVAPFSDEVIESPIERPRTWTREFLFALPTGVTPTEVRVAWHEPVYLVLTPPTE</sequence>
<evidence type="ECO:0000313" key="3">
    <source>
        <dbReference type="EMBL" id="QNN63065.1"/>
    </source>
</evidence>
<keyword evidence="4" id="KW-1185">Reference proteome</keyword>